<evidence type="ECO:0000313" key="2">
    <source>
        <dbReference type="RefSeq" id="XP_022771045.1"/>
    </source>
</evidence>
<reference evidence="2" key="1">
    <citation type="submission" date="2025-08" db="UniProtKB">
        <authorList>
            <consortium name="RefSeq"/>
        </authorList>
    </citation>
    <scope>IDENTIFICATION</scope>
    <source>
        <tissue evidence="2">Fruit stalk</tissue>
    </source>
</reference>
<name>A0A6P6B1Y4_DURZI</name>
<dbReference type="GeneID" id="111314187"/>
<keyword evidence="1" id="KW-1185">Reference proteome</keyword>
<dbReference type="KEGG" id="dzi:111314187"/>
<accession>A0A6P6B1Y4</accession>
<dbReference type="OrthoDB" id="1077311at2759"/>
<dbReference type="RefSeq" id="XP_022771045.1">
    <property type="nucleotide sequence ID" value="XM_022915310.1"/>
</dbReference>
<dbReference type="PANTHER" id="PTHR35726">
    <property type="entry name" value="GLUTAMIC ACID-RICH PROTEIN-LIKE"/>
    <property type="match status" value="1"/>
</dbReference>
<organism evidence="1 2">
    <name type="scientific">Durio zibethinus</name>
    <name type="common">Durian</name>
    <dbReference type="NCBI Taxonomy" id="66656"/>
    <lineage>
        <taxon>Eukaryota</taxon>
        <taxon>Viridiplantae</taxon>
        <taxon>Streptophyta</taxon>
        <taxon>Embryophyta</taxon>
        <taxon>Tracheophyta</taxon>
        <taxon>Spermatophyta</taxon>
        <taxon>Magnoliopsida</taxon>
        <taxon>eudicotyledons</taxon>
        <taxon>Gunneridae</taxon>
        <taxon>Pentapetalae</taxon>
        <taxon>rosids</taxon>
        <taxon>malvids</taxon>
        <taxon>Malvales</taxon>
        <taxon>Malvaceae</taxon>
        <taxon>Helicteroideae</taxon>
        <taxon>Durio</taxon>
    </lineage>
</organism>
<proteinExistence type="predicted"/>
<dbReference type="PANTHER" id="PTHR35726:SF4">
    <property type="entry name" value="GLUTAMIC ACID-RICH PROTEIN-LIKE"/>
    <property type="match status" value="1"/>
</dbReference>
<protein>
    <submittedName>
        <fullName evidence="2">Uncharacterized protein LOC111314187</fullName>
    </submittedName>
</protein>
<sequence>MDIKSKVFDVSSFLLFEATGDSEAGFFDPAVSVVNHAEEDDNDDAESCSCDTTSDFLPGVRELDSLENKLANVGDDDHHEDEEDGEVVEQEEVHLYKKCRDDQRINGVVAKEKKLSAVSVDSTKTMNEMEKNRLFWEACLAS</sequence>
<gene>
    <name evidence="2" type="primary">LOC111314187</name>
</gene>
<dbReference type="Proteomes" id="UP000515121">
    <property type="component" value="Unplaced"/>
</dbReference>
<dbReference type="AlphaFoldDB" id="A0A6P6B1Y4"/>
<evidence type="ECO:0000313" key="1">
    <source>
        <dbReference type="Proteomes" id="UP000515121"/>
    </source>
</evidence>